<sequence length="548" mass="58852">MVCPEMRAAEVGWDILERGGNAMDAAVAVALMQCVVVPPMAGLGGYGALLYWDGERRRVHGLDFSTYAGSRARPDQWADSAGSLMPDRFGYAVDGLRNDIGYQAVGVPGTADGLGRAHEQWGSLPWRAIVEPAARAAREGFPTSSQTAVLFEAPGQPGRASALERMTATPAAAEVFARDGRLLQLGEVCVQDDLARTLDVMAEQGYRSFYDGEIGRVIAAEFERHGGHVTLEDLHGYRARAFDPLTLTYRGRRIYSTAPPLGGLMICQMLRVLENFELSGYDPHAAPKISLVVEAMKYAMDSRHRIGADPGGRSAIEALLDPAAVRDQADRMRRGERLAVTPPVSVESPDTTHVIVVDDHGNSVSLTHSLGYSAGVIPEGTGALFNNLMNSFNPRPGFIDSIGPGKRPPSSISPTFVVDETGKLQVAIGALGATRIVTAITQTLVNLLDHDMTPVEAVSAPRVDCQGGAIEAEGRLPAHLCSDLERHGYVVNRHALNYDPYFASVQIAARDASGHWDAAVDPRRDGGAPLSTEAQRRLMSNVHDGSRT</sequence>
<dbReference type="Proteomes" id="UP000244928">
    <property type="component" value="Plasmid unnamed1"/>
</dbReference>
<accession>A0A2S1RCR4</accession>
<comment type="similarity">
    <text evidence="1">Belongs to the gamma-glutamyltransferase family.</text>
</comment>
<dbReference type="PANTHER" id="PTHR43199:SF1">
    <property type="entry name" value="GLUTATHIONE HYDROLASE PROENZYME"/>
    <property type="match status" value="1"/>
</dbReference>
<dbReference type="KEGG" id="dlu:A6035_17205"/>
<dbReference type="PRINTS" id="PR01210">
    <property type="entry name" value="GGTRANSPTASE"/>
</dbReference>
<feature type="region of interest" description="Disordered" evidence="5">
    <location>
        <begin position="520"/>
        <end position="548"/>
    </location>
</feature>
<evidence type="ECO:0008006" key="8">
    <source>
        <dbReference type="Google" id="ProtNLM"/>
    </source>
</evidence>
<dbReference type="AlphaFoldDB" id="A0A2S1RCR4"/>
<dbReference type="Pfam" id="PF01019">
    <property type="entry name" value="G_glu_transpept"/>
    <property type="match status" value="1"/>
</dbReference>
<evidence type="ECO:0000313" key="6">
    <source>
        <dbReference type="EMBL" id="AWH94096.1"/>
    </source>
</evidence>
<dbReference type="Gene3D" id="3.60.20.40">
    <property type="match status" value="1"/>
</dbReference>
<dbReference type="InterPro" id="IPR029055">
    <property type="entry name" value="Ntn_hydrolases_N"/>
</dbReference>
<evidence type="ECO:0000256" key="3">
    <source>
        <dbReference type="ARBA" id="ARBA00022801"/>
    </source>
</evidence>
<evidence type="ECO:0000256" key="4">
    <source>
        <dbReference type="ARBA" id="ARBA00023145"/>
    </source>
</evidence>
<dbReference type="GO" id="GO:0016787">
    <property type="term" value="F:hydrolase activity"/>
    <property type="evidence" value="ECO:0007669"/>
    <property type="project" value="UniProtKB-KW"/>
</dbReference>
<dbReference type="PANTHER" id="PTHR43199">
    <property type="entry name" value="GLUTATHIONE HYDROLASE"/>
    <property type="match status" value="1"/>
</dbReference>
<geneLocation type="plasmid" evidence="6 7">
    <name>unnamed1</name>
</geneLocation>
<evidence type="ECO:0000313" key="7">
    <source>
        <dbReference type="Proteomes" id="UP000244928"/>
    </source>
</evidence>
<reference evidence="6 7" key="1">
    <citation type="submission" date="2016-04" db="EMBL/GenBank/DDBJ databases">
        <title>Complete genome sequence of Dietzia lutea YIM 80766T, a strain isolated from desert soil in Egypt.</title>
        <authorList>
            <person name="Zhao J."/>
            <person name="Hu B."/>
            <person name="Geng S."/>
            <person name="Nie Y."/>
            <person name="Tang Y."/>
        </authorList>
    </citation>
    <scope>NUCLEOTIDE SEQUENCE [LARGE SCALE GENOMIC DNA]</scope>
    <source>
        <strain evidence="6 7">YIM 80766</strain>
        <plasmid evidence="6 7">unnamed1</plasmid>
    </source>
</reference>
<keyword evidence="6" id="KW-0614">Plasmid</keyword>
<evidence type="ECO:0000256" key="2">
    <source>
        <dbReference type="ARBA" id="ARBA00022679"/>
    </source>
</evidence>
<keyword evidence="7" id="KW-1185">Reference proteome</keyword>
<protein>
    <recommendedName>
        <fullName evidence="8">Gamma-glutamyltransferase</fullName>
    </recommendedName>
</protein>
<keyword evidence="2" id="KW-0808">Transferase</keyword>
<dbReference type="InterPro" id="IPR043137">
    <property type="entry name" value="GGT_ssub_C"/>
</dbReference>
<dbReference type="EMBL" id="CP015450">
    <property type="protein sequence ID" value="AWH94096.1"/>
    <property type="molecule type" value="Genomic_DNA"/>
</dbReference>
<gene>
    <name evidence="6" type="ORF">A6035_17205</name>
</gene>
<organism evidence="6 7">
    <name type="scientific">Dietzia lutea</name>
    <dbReference type="NCBI Taxonomy" id="546160"/>
    <lineage>
        <taxon>Bacteria</taxon>
        <taxon>Bacillati</taxon>
        <taxon>Actinomycetota</taxon>
        <taxon>Actinomycetes</taxon>
        <taxon>Mycobacteriales</taxon>
        <taxon>Dietziaceae</taxon>
        <taxon>Dietzia</taxon>
    </lineage>
</organism>
<dbReference type="InterPro" id="IPR051792">
    <property type="entry name" value="GGT_bact"/>
</dbReference>
<name>A0A2S1RCR4_9ACTN</name>
<dbReference type="SUPFAM" id="SSF56235">
    <property type="entry name" value="N-terminal nucleophile aminohydrolases (Ntn hydrolases)"/>
    <property type="match status" value="1"/>
</dbReference>
<dbReference type="RefSeq" id="WP_108849390.1">
    <property type="nucleotide sequence ID" value="NZ_CP015450.1"/>
</dbReference>
<dbReference type="GO" id="GO:0016740">
    <property type="term" value="F:transferase activity"/>
    <property type="evidence" value="ECO:0007669"/>
    <property type="project" value="UniProtKB-KW"/>
</dbReference>
<evidence type="ECO:0000256" key="5">
    <source>
        <dbReference type="SAM" id="MobiDB-lite"/>
    </source>
</evidence>
<keyword evidence="4" id="KW-0865">Zymogen</keyword>
<proteinExistence type="inferred from homology"/>
<dbReference type="Gene3D" id="1.10.246.230">
    <property type="match status" value="1"/>
</dbReference>
<keyword evidence="3" id="KW-0378">Hydrolase</keyword>
<evidence type="ECO:0000256" key="1">
    <source>
        <dbReference type="ARBA" id="ARBA00009381"/>
    </source>
</evidence>